<dbReference type="Gene3D" id="2.60.120.200">
    <property type="match status" value="1"/>
</dbReference>
<dbReference type="GO" id="GO:0005829">
    <property type="term" value="C:cytosol"/>
    <property type="evidence" value="ECO:0007669"/>
    <property type="project" value="TreeGrafter"/>
</dbReference>
<keyword evidence="3" id="KW-0430">Lectin</keyword>
<dbReference type="InterPro" id="IPR050883">
    <property type="entry name" value="PNGase"/>
</dbReference>
<name>A0AAD9FWG1_PAPLA</name>
<evidence type="ECO:0000313" key="6">
    <source>
        <dbReference type="EMBL" id="KAK1927495.1"/>
    </source>
</evidence>
<comment type="caution">
    <text evidence="6">The sequence shown here is derived from an EMBL/GenBank/DDBJ whole genome shotgun (WGS) entry which is preliminary data.</text>
</comment>
<dbReference type="AlphaFoldDB" id="A0AAD9FWG1"/>
<evidence type="ECO:0000256" key="2">
    <source>
        <dbReference type="ARBA" id="ARBA00022723"/>
    </source>
</evidence>
<dbReference type="GO" id="GO:0006516">
    <property type="term" value="P:glycoprotein catabolic process"/>
    <property type="evidence" value="ECO:0007669"/>
    <property type="project" value="TreeGrafter"/>
</dbReference>
<evidence type="ECO:0000256" key="1">
    <source>
        <dbReference type="ARBA" id="ARBA00009390"/>
    </source>
</evidence>
<dbReference type="SUPFAM" id="SSF54001">
    <property type="entry name" value="Cysteine proteinases"/>
    <property type="match status" value="1"/>
</dbReference>
<feature type="domain" description="Transglutaminase-like" evidence="5">
    <location>
        <begin position="212"/>
        <end position="267"/>
    </location>
</feature>
<dbReference type="InterPro" id="IPR013320">
    <property type="entry name" value="ConA-like_dom_sf"/>
</dbReference>
<proteinExistence type="inferred from homology"/>
<dbReference type="Pfam" id="PF01841">
    <property type="entry name" value="Transglut_core"/>
    <property type="match status" value="1"/>
</dbReference>
<comment type="similarity">
    <text evidence="1">Belongs to the transglutaminase-like superfamily. PNGase family.</text>
</comment>
<dbReference type="CDD" id="cd01951">
    <property type="entry name" value="lectin_L-type"/>
    <property type="match status" value="1"/>
</dbReference>
<dbReference type="GO" id="GO:0000224">
    <property type="term" value="F:peptide-N4-(N-acetyl-beta-glucosaminyl)asparagine amidase activity"/>
    <property type="evidence" value="ECO:0007669"/>
    <property type="project" value="TreeGrafter"/>
</dbReference>
<evidence type="ECO:0000313" key="7">
    <source>
        <dbReference type="Proteomes" id="UP001182556"/>
    </source>
</evidence>
<accession>A0AAD9FWG1</accession>
<dbReference type="SMART" id="SM00460">
    <property type="entry name" value="TGc"/>
    <property type="match status" value="1"/>
</dbReference>
<reference evidence="6" key="1">
    <citation type="submission" date="2023-02" db="EMBL/GenBank/DDBJ databases">
        <title>Identification and recombinant expression of a fungal hydrolase from Papiliotrema laurentii that hydrolyzes apple cutin and clears colloidal polyester polyurethane.</title>
        <authorList>
            <consortium name="DOE Joint Genome Institute"/>
            <person name="Roman V.A."/>
            <person name="Bojanowski C."/>
            <person name="Crable B.R."/>
            <person name="Wagner D.N."/>
            <person name="Hung C.S."/>
            <person name="Nadeau L.J."/>
            <person name="Schratz L."/>
            <person name="Haridas S."/>
            <person name="Pangilinan J."/>
            <person name="Lipzen A."/>
            <person name="Na H."/>
            <person name="Yan M."/>
            <person name="Ng V."/>
            <person name="Grigoriev I.V."/>
            <person name="Spatafora J.W."/>
            <person name="Barlow D."/>
            <person name="Biffinger J."/>
            <person name="Kelley-Loughnane N."/>
            <person name="Varaljay V.A."/>
            <person name="Crookes-Goodson W.J."/>
        </authorList>
    </citation>
    <scope>NUCLEOTIDE SEQUENCE</scope>
    <source>
        <strain evidence="6">5307AH</strain>
    </source>
</reference>
<protein>
    <recommendedName>
        <fullName evidence="5">Transglutaminase-like domain-containing protein</fullName>
    </recommendedName>
</protein>
<sequence>MSSTRPRAALSQAQLNPFVLGWVAYGLRKGIYPTLLSVNLGPPTDPLVYQLLVEDMAGLVWLHAPRLYSYALASTRTRGPYAGRHQDMYATLRNLGKHAVPLDPLLRDKILAVLPDLSADVEGLLRNPPFEPFGQEDAQTLALARWFKHQFMAWRDPILCSLCQNRTEPVGSDELTDQEKRDGGGRVELHRCLDVMCAQVERFVRYNDPLTLLRTRTGRCGEWAHLFYEILRAVGLNARYVWNSEDHVWTEYWSPASQHWVHVDSCEATVGKPLLYARGWGKKQAFCIAAGLEGVEDVTRAYVDDWDDCLGRRADRHWNEEALAQALFEATLRLRISMSREEILACEERDRLHKSWVVNEPRRWREAERDELRGRTSGPADWRAARAELGASPKIVKPSYRAQRTIHSGLAPSAISCQGDATLSDAGVVLTTRGDQVGAAFASARIPQSTSWRAVMTFRLSAPPGSQGADGIALVFLSEPRMGQGGFGLGYTQQDLRAGDFAVEVDTFQSYDFADDPPVPHVSVHSPPHAHHRYSIACSRAACLPPLSDGREHSLEVVYDGSRRKLQGWLKAAGDAEAYDLWETEIPSPAQGDEAYWHIGVTGSTGGLWQKQEVLSLTVEEISIGGFGAMSLDDT</sequence>
<dbReference type="Gene3D" id="3.10.620.30">
    <property type="match status" value="1"/>
</dbReference>
<dbReference type="GO" id="GO:0030246">
    <property type="term" value="F:carbohydrate binding"/>
    <property type="evidence" value="ECO:0007669"/>
    <property type="project" value="UniProtKB-KW"/>
</dbReference>
<keyword evidence="2" id="KW-0479">Metal-binding</keyword>
<dbReference type="InterPro" id="IPR038765">
    <property type="entry name" value="Papain-like_cys_pep_sf"/>
</dbReference>
<gene>
    <name evidence="6" type="ORF">DB88DRAFT_478214</name>
</gene>
<organism evidence="6 7">
    <name type="scientific">Papiliotrema laurentii</name>
    <name type="common">Cryptococcus laurentii</name>
    <dbReference type="NCBI Taxonomy" id="5418"/>
    <lineage>
        <taxon>Eukaryota</taxon>
        <taxon>Fungi</taxon>
        <taxon>Dikarya</taxon>
        <taxon>Basidiomycota</taxon>
        <taxon>Agaricomycotina</taxon>
        <taxon>Tremellomycetes</taxon>
        <taxon>Tremellales</taxon>
        <taxon>Rhynchogastremaceae</taxon>
        <taxon>Papiliotrema</taxon>
    </lineage>
</organism>
<keyword evidence="4" id="KW-0862">Zinc</keyword>
<dbReference type="PANTHER" id="PTHR12143">
    <property type="entry name" value="PEPTIDE N-GLYCANASE PNGASE -RELATED"/>
    <property type="match status" value="1"/>
</dbReference>
<dbReference type="InterPro" id="IPR056573">
    <property type="entry name" value="Lectin_L-type_dom"/>
</dbReference>
<dbReference type="PANTHER" id="PTHR12143:SF19">
    <property type="entry name" value="PEPTIDE-N(4)-(N-ACETYL-BETA-GLUCOSAMINYL)ASPARAGINE AMIDASE"/>
    <property type="match status" value="1"/>
</dbReference>
<dbReference type="Pfam" id="PF00139">
    <property type="entry name" value="Lectin_legB"/>
    <property type="match status" value="1"/>
</dbReference>
<dbReference type="GO" id="GO:0005634">
    <property type="term" value="C:nucleus"/>
    <property type="evidence" value="ECO:0007669"/>
    <property type="project" value="TreeGrafter"/>
</dbReference>
<dbReference type="InterPro" id="IPR001220">
    <property type="entry name" value="Legume_lectin_dom"/>
</dbReference>
<dbReference type="Proteomes" id="UP001182556">
    <property type="component" value="Unassembled WGS sequence"/>
</dbReference>
<evidence type="ECO:0000259" key="5">
    <source>
        <dbReference type="SMART" id="SM00460"/>
    </source>
</evidence>
<evidence type="ECO:0000256" key="3">
    <source>
        <dbReference type="ARBA" id="ARBA00022734"/>
    </source>
</evidence>
<keyword evidence="7" id="KW-1185">Reference proteome</keyword>
<evidence type="ECO:0000256" key="4">
    <source>
        <dbReference type="ARBA" id="ARBA00022833"/>
    </source>
</evidence>
<dbReference type="InterPro" id="IPR002931">
    <property type="entry name" value="Transglutaminase-like"/>
</dbReference>
<dbReference type="GO" id="GO:0046872">
    <property type="term" value="F:metal ion binding"/>
    <property type="evidence" value="ECO:0007669"/>
    <property type="project" value="UniProtKB-KW"/>
</dbReference>
<dbReference type="SUPFAM" id="SSF49899">
    <property type="entry name" value="Concanavalin A-like lectins/glucanases"/>
    <property type="match status" value="1"/>
</dbReference>
<dbReference type="EMBL" id="JAODAN010000001">
    <property type="protein sequence ID" value="KAK1927495.1"/>
    <property type="molecule type" value="Genomic_DNA"/>
</dbReference>